<gene>
    <name evidence="1" type="ORF">HNQ36_005172</name>
</gene>
<name>A0A840NBY3_9BRAD</name>
<reference evidence="1 2" key="1">
    <citation type="submission" date="2020-08" db="EMBL/GenBank/DDBJ databases">
        <title>Genomic Encyclopedia of Type Strains, Phase IV (KMG-IV): sequencing the most valuable type-strain genomes for metagenomic binning, comparative biology and taxonomic classification.</title>
        <authorList>
            <person name="Goeker M."/>
        </authorList>
    </citation>
    <scope>NUCLEOTIDE SEQUENCE [LARGE SCALE GENOMIC DNA]</scope>
    <source>
        <strain evidence="1 2">DSM 17498</strain>
    </source>
</reference>
<dbReference type="PANTHER" id="PTHR38460:SF1">
    <property type="entry name" value="TAUTOMERASE YOLI-RELATED"/>
    <property type="match status" value="1"/>
</dbReference>
<dbReference type="InterPro" id="IPR037479">
    <property type="entry name" value="Tauto_MSAD"/>
</dbReference>
<evidence type="ECO:0000313" key="1">
    <source>
        <dbReference type="EMBL" id="MBB5055161.1"/>
    </source>
</evidence>
<dbReference type="Pfam" id="PF14552">
    <property type="entry name" value="Tautomerase_2"/>
    <property type="match status" value="1"/>
</dbReference>
<proteinExistence type="predicted"/>
<dbReference type="SUPFAM" id="SSF55331">
    <property type="entry name" value="Tautomerase/MIF"/>
    <property type="match status" value="1"/>
</dbReference>
<dbReference type="EMBL" id="JACHIJ010000011">
    <property type="protein sequence ID" value="MBB5055161.1"/>
    <property type="molecule type" value="Genomic_DNA"/>
</dbReference>
<dbReference type="PANTHER" id="PTHR38460">
    <property type="entry name" value="TAUTOMERASE YOLI-RELATED"/>
    <property type="match status" value="1"/>
</dbReference>
<evidence type="ECO:0008006" key="3">
    <source>
        <dbReference type="Google" id="ProtNLM"/>
    </source>
</evidence>
<organism evidence="1 2">
    <name type="scientific">Afipia massiliensis</name>
    <dbReference type="NCBI Taxonomy" id="211460"/>
    <lineage>
        <taxon>Bacteria</taxon>
        <taxon>Pseudomonadati</taxon>
        <taxon>Pseudomonadota</taxon>
        <taxon>Alphaproteobacteria</taxon>
        <taxon>Hyphomicrobiales</taxon>
        <taxon>Nitrobacteraceae</taxon>
        <taxon>Afipia</taxon>
    </lineage>
</organism>
<accession>A0A840NBY3</accession>
<dbReference type="AlphaFoldDB" id="A0A840NBY3"/>
<evidence type="ECO:0000313" key="2">
    <source>
        <dbReference type="Proteomes" id="UP000521227"/>
    </source>
</evidence>
<sequence length="129" mass="14245">MPFNKIHVPHSLPVESCHAINEVLHASLVETCGVNPDDHFCLISRYSAGDTIFHPTFLGDRDPKSTIVIEIALLAGRSNDQKEALYSNVRNHLRKIGVDPNNLIIFLIENKPIDWSFSSAGSVKSVLGL</sequence>
<protein>
    <recommendedName>
        <fullName evidence="3">Tautomerase family protein</fullName>
    </recommendedName>
</protein>
<comment type="caution">
    <text evidence="1">The sequence shown here is derived from an EMBL/GenBank/DDBJ whole genome shotgun (WGS) entry which is preliminary data.</text>
</comment>
<dbReference type="InterPro" id="IPR014347">
    <property type="entry name" value="Tautomerase/MIF_sf"/>
</dbReference>
<dbReference type="Gene3D" id="3.30.429.10">
    <property type="entry name" value="Macrophage Migration Inhibitory Factor"/>
    <property type="match status" value="1"/>
</dbReference>
<dbReference type="RefSeq" id="WP_184090499.1">
    <property type="nucleotide sequence ID" value="NZ_JACHIJ010000011.1"/>
</dbReference>
<dbReference type="Proteomes" id="UP000521227">
    <property type="component" value="Unassembled WGS sequence"/>
</dbReference>